<dbReference type="PROSITE" id="PS51686">
    <property type="entry name" value="SAM_MT_RSMB_NOP"/>
    <property type="match status" value="1"/>
</dbReference>
<comment type="similarity">
    <text evidence="1 6">Belongs to the class I-like SAM-binding methyltransferase superfamily. RsmB/NOP family.</text>
</comment>
<accession>A0ABU8XZI7</accession>
<evidence type="ECO:0000256" key="7">
    <source>
        <dbReference type="SAM" id="MobiDB-lite"/>
    </source>
</evidence>
<feature type="binding site" evidence="6">
    <location>
        <position position="407"/>
    </location>
    <ligand>
        <name>S-adenosyl-L-methionine</name>
        <dbReference type="ChEBI" id="CHEBI:59789"/>
    </ligand>
</feature>
<dbReference type="InterPro" id="IPR006027">
    <property type="entry name" value="NusB_RsmB_TIM44"/>
</dbReference>
<dbReference type="InterPro" id="IPR029063">
    <property type="entry name" value="SAM-dependent_MTases_sf"/>
</dbReference>
<sequence>MSGGFRSRSKSSDKSPEGKPHDSQKSSGLKGRGGRPQRQQQSGRGGHGSHGGHKRGRQANAHGHRSAKRQDGGLIQAARAAGVDAPRAVAFDVVRRVSDDDAFANLILPKALRKQKLKGRDAAFATEITYGTLRTLGVVDAVIAECSSRGLEAISPAVVDALRLGTYQVLYTRVEPHAAVDTTVRLVEAAGEVKAKGFANGIMRTITRTPAKVWLDKLAPQGEIAGIAFKHAHPTWIAEAFSRVLGLGELEAALAADSDRPSVHLVARPGEISAEELALMTGNEEGRYSPYAVYMDSGDPGQLEPVRQGLAAVQDEGSQLIARAVCEAPLEGEDTGRWLDLCAGPGGKVALMGALARIDSAHVDAVEVSPHRAALIEKTVSDLPVDVHVADGRNPGVGKGFDRVLVDAPCSGLGALRRRPEARWRKSESDIAELNQLQFELLSSALHLVRPGGVVIYSTCSPDLRETRGIVDRAVRELGATELDAHALIPDMGDVGHEKSVQMWPHRHGTDAMFFAALRRAAD</sequence>
<evidence type="ECO:0000313" key="10">
    <source>
        <dbReference type="Proteomes" id="UP001371299"/>
    </source>
</evidence>
<comment type="caution">
    <text evidence="9">The sequence shown here is derived from an EMBL/GenBank/DDBJ whole genome shotgun (WGS) entry which is preliminary data.</text>
</comment>
<dbReference type="CDD" id="cd02440">
    <property type="entry name" value="AdoMet_MTases"/>
    <property type="match status" value="1"/>
</dbReference>
<name>A0ABU8XZI7_9CORY</name>
<dbReference type="SUPFAM" id="SSF53335">
    <property type="entry name" value="S-adenosyl-L-methionine-dependent methyltransferases"/>
    <property type="match status" value="1"/>
</dbReference>
<feature type="binding site" evidence="6">
    <location>
        <position position="391"/>
    </location>
    <ligand>
        <name>S-adenosyl-L-methionine</name>
        <dbReference type="ChEBI" id="CHEBI:59789"/>
    </ligand>
</feature>
<feature type="domain" description="SAM-dependent MTase RsmB/NOP-type" evidence="8">
    <location>
        <begin position="239"/>
        <end position="521"/>
    </location>
</feature>
<dbReference type="Gene3D" id="3.40.50.150">
    <property type="entry name" value="Vaccinia Virus protein VP39"/>
    <property type="match status" value="1"/>
</dbReference>
<dbReference type="InterPro" id="IPR035926">
    <property type="entry name" value="NusB-like_sf"/>
</dbReference>
<keyword evidence="2 6" id="KW-0489">Methyltransferase</keyword>
<dbReference type="PRINTS" id="PR02008">
    <property type="entry name" value="RCMTFAMILY"/>
</dbReference>
<proteinExistence type="inferred from homology"/>
<dbReference type="Pfam" id="PF01029">
    <property type="entry name" value="NusB"/>
    <property type="match status" value="1"/>
</dbReference>
<evidence type="ECO:0000256" key="5">
    <source>
        <dbReference type="ARBA" id="ARBA00022884"/>
    </source>
</evidence>
<feature type="compositionally biased region" description="Basic residues" evidence="7">
    <location>
        <begin position="50"/>
        <end position="67"/>
    </location>
</feature>
<feature type="active site" description="Nucleophile" evidence="6">
    <location>
        <position position="460"/>
    </location>
</feature>
<keyword evidence="5 6" id="KW-0694">RNA-binding</keyword>
<dbReference type="RefSeq" id="WP_288795289.1">
    <property type="nucleotide sequence ID" value="NZ_JBBMGJ010000002.1"/>
</dbReference>
<evidence type="ECO:0000256" key="6">
    <source>
        <dbReference type="PROSITE-ProRule" id="PRU01023"/>
    </source>
</evidence>
<evidence type="ECO:0000256" key="1">
    <source>
        <dbReference type="ARBA" id="ARBA00007494"/>
    </source>
</evidence>
<evidence type="ECO:0000256" key="4">
    <source>
        <dbReference type="ARBA" id="ARBA00022691"/>
    </source>
</evidence>
<evidence type="ECO:0000256" key="2">
    <source>
        <dbReference type="ARBA" id="ARBA00022603"/>
    </source>
</evidence>
<organism evidence="9 10">
    <name type="scientific">Corynebacterium yonathiae</name>
    <dbReference type="NCBI Taxonomy" id="2913504"/>
    <lineage>
        <taxon>Bacteria</taxon>
        <taxon>Bacillati</taxon>
        <taxon>Actinomycetota</taxon>
        <taxon>Actinomycetes</taxon>
        <taxon>Mycobacteriales</taxon>
        <taxon>Corynebacteriaceae</taxon>
        <taxon>Corynebacterium</taxon>
    </lineage>
</organism>
<dbReference type="PANTHER" id="PTHR22807:SF53">
    <property type="entry name" value="RIBOSOMAL RNA SMALL SUBUNIT METHYLTRANSFERASE B-RELATED"/>
    <property type="match status" value="1"/>
</dbReference>
<dbReference type="InterPro" id="IPR023267">
    <property type="entry name" value="RCMT"/>
</dbReference>
<dbReference type="Pfam" id="PF01189">
    <property type="entry name" value="Methyltr_RsmB-F"/>
    <property type="match status" value="1"/>
</dbReference>
<feature type="compositionally biased region" description="Basic and acidic residues" evidence="7">
    <location>
        <begin position="10"/>
        <end position="24"/>
    </location>
</feature>
<dbReference type="EMBL" id="JBBMGJ010000002">
    <property type="protein sequence ID" value="MEK0144773.1"/>
    <property type="molecule type" value="Genomic_DNA"/>
</dbReference>
<dbReference type="InterPro" id="IPR049560">
    <property type="entry name" value="MeTrfase_RsmB-F_NOP2_cat"/>
</dbReference>
<feature type="binding site" evidence="6">
    <location>
        <begin position="342"/>
        <end position="348"/>
    </location>
    <ligand>
        <name>S-adenosyl-L-methionine</name>
        <dbReference type="ChEBI" id="CHEBI:59789"/>
    </ligand>
</feature>
<evidence type="ECO:0000313" key="9">
    <source>
        <dbReference type="EMBL" id="MEK0144773.1"/>
    </source>
</evidence>
<gene>
    <name evidence="9" type="ORF">WMQ01_01585</name>
</gene>
<dbReference type="PANTHER" id="PTHR22807">
    <property type="entry name" value="NOP2 YEAST -RELATED NOL1/NOP2/FMU SUN DOMAIN-CONTAINING"/>
    <property type="match status" value="1"/>
</dbReference>
<dbReference type="Proteomes" id="UP001371299">
    <property type="component" value="Unassembled WGS sequence"/>
</dbReference>
<protein>
    <submittedName>
        <fullName evidence="9">Transcription antitermination factor NusB</fullName>
    </submittedName>
</protein>
<dbReference type="InterPro" id="IPR001678">
    <property type="entry name" value="MeTrfase_RsmB-F_NOP2_dom"/>
</dbReference>
<dbReference type="SUPFAM" id="SSF48013">
    <property type="entry name" value="NusB-like"/>
    <property type="match status" value="1"/>
</dbReference>
<feature type="binding site" evidence="6">
    <location>
        <position position="367"/>
    </location>
    <ligand>
        <name>S-adenosyl-L-methionine</name>
        <dbReference type="ChEBI" id="CHEBI:59789"/>
    </ligand>
</feature>
<evidence type="ECO:0000256" key="3">
    <source>
        <dbReference type="ARBA" id="ARBA00022679"/>
    </source>
</evidence>
<reference evidence="9 10" key="1">
    <citation type="submission" date="2024-01" db="EMBL/GenBank/DDBJ databases">
        <title>Description of two novel Corynebacterium species isolated from human nasal passages and skin.</title>
        <authorList>
            <person name="Popowitch E."/>
            <person name="Tran T.H."/>
            <person name="Escapa I.F."/>
            <person name="Bhatt E."/>
            <person name="Sozat A.K."/>
            <person name="Roberts A.Q."/>
            <person name="Segre J.A."/>
            <person name="Kong H."/>
            <person name="Conlan S."/>
            <person name="Lemon K.P."/>
            <person name="Kelly M.S."/>
        </authorList>
    </citation>
    <scope>NUCLEOTIDE SEQUENCE [LARGE SCALE GENOMIC DNA]</scope>
    <source>
        <strain evidence="9 10">KPL2619</strain>
    </source>
</reference>
<dbReference type="PROSITE" id="PS01153">
    <property type="entry name" value="NOL1_NOP2_SUN"/>
    <property type="match status" value="1"/>
</dbReference>
<dbReference type="Gene3D" id="1.10.940.10">
    <property type="entry name" value="NusB-like"/>
    <property type="match status" value="1"/>
</dbReference>
<feature type="region of interest" description="Disordered" evidence="7">
    <location>
        <begin position="1"/>
        <end position="69"/>
    </location>
</feature>
<keyword evidence="10" id="KW-1185">Reference proteome</keyword>
<keyword evidence="4 6" id="KW-0949">S-adenosyl-L-methionine</keyword>
<evidence type="ECO:0000259" key="8">
    <source>
        <dbReference type="PROSITE" id="PS51686"/>
    </source>
</evidence>
<dbReference type="InterPro" id="IPR018314">
    <property type="entry name" value="RsmB/NOL1/NOP2-like_CS"/>
</dbReference>
<keyword evidence="3 6" id="KW-0808">Transferase</keyword>